<dbReference type="PROSITE" id="PS51257">
    <property type="entry name" value="PROKAR_LIPOPROTEIN"/>
    <property type="match status" value="1"/>
</dbReference>
<evidence type="ECO:0000313" key="2">
    <source>
        <dbReference type="Proteomes" id="UP000184080"/>
    </source>
</evidence>
<proteinExistence type="predicted"/>
<dbReference type="RefSeq" id="WP_073011394.1">
    <property type="nucleotide sequence ID" value="NZ_FQZO01000009.1"/>
</dbReference>
<dbReference type="Proteomes" id="UP000184080">
    <property type="component" value="Unassembled WGS sequence"/>
</dbReference>
<dbReference type="STRING" id="1121298.SAMN05444401_4141"/>
<evidence type="ECO:0008006" key="3">
    <source>
        <dbReference type="Google" id="ProtNLM"/>
    </source>
</evidence>
<protein>
    <recommendedName>
        <fullName evidence="3">Lipoprotein</fullName>
    </recommendedName>
</protein>
<organism evidence="1 2">
    <name type="scientific">Clostridium amylolyticum</name>
    <dbReference type="NCBI Taxonomy" id="1121298"/>
    <lineage>
        <taxon>Bacteria</taxon>
        <taxon>Bacillati</taxon>
        <taxon>Bacillota</taxon>
        <taxon>Clostridia</taxon>
        <taxon>Eubacteriales</taxon>
        <taxon>Clostridiaceae</taxon>
        <taxon>Clostridium</taxon>
    </lineage>
</organism>
<name>A0A1M6MV74_9CLOT</name>
<sequence length="504" mass="57552">MKYKLSFITILLLSIFITGCNNIGIQGGDMISSPKNAKVPIKGTWKITKYKIVNDKIANKTSLDNMIGKEAKFGQNIALFHEEVVLNPQYKMRKSTSSYYFVYFYKINPKNLGIDMDLMDIITIYSSDKLFYEFIRIDDTTGLMYMEGAFLYLTKTSDEEPKNKNLGFSAKVNKSLQVQKTSSGVLIGLKKERETTSSKKHQLDYRTLWISSEDNNFDYIYEMPNLVIPRGRGFWNVEVKKNTENNLVKERIVANPIFDDNSAPNNQDSEQNTKTIEDQNILVNENNRIINVMFAGNDYVTAEIIDYSEENPNIPHIRVIPLDNVTLGEGIKISDIIGQAGKISMDQSAAAALTSTNRELREVLEENPKENSFTVSRRNGHWILKGRINSLSPEYSDKYLDYDINMIPPSKLVNYDNLYVTWSKIKDIVPEAIDAYTSPNQDFALIFLDSEILVYEISKGELAESPVRSINIDPKEKVVMAQWAKGDETQKWYKVVKEIGKIVN</sequence>
<accession>A0A1M6MV74</accession>
<dbReference type="OrthoDB" id="2677224at2"/>
<gene>
    <name evidence="1" type="ORF">SAMN05444401_4141</name>
</gene>
<evidence type="ECO:0000313" key="1">
    <source>
        <dbReference type="EMBL" id="SHJ87279.1"/>
    </source>
</evidence>
<dbReference type="EMBL" id="FQZO01000009">
    <property type="protein sequence ID" value="SHJ87279.1"/>
    <property type="molecule type" value="Genomic_DNA"/>
</dbReference>
<dbReference type="AlphaFoldDB" id="A0A1M6MV74"/>
<reference evidence="1 2" key="1">
    <citation type="submission" date="2016-11" db="EMBL/GenBank/DDBJ databases">
        <authorList>
            <person name="Jaros S."/>
            <person name="Januszkiewicz K."/>
            <person name="Wedrychowicz H."/>
        </authorList>
    </citation>
    <scope>NUCLEOTIDE SEQUENCE [LARGE SCALE GENOMIC DNA]</scope>
    <source>
        <strain evidence="1 2">DSM 21864</strain>
    </source>
</reference>
<keyword evidence="2" id="KW-1185">Reference proteome</keyword>